<dbReference type="Proteomes" id="UP000187455">
    <property type="component" value="Unassembled WGS sequence"/>
</dbReference>
<sequence>MLLVGVGDEEEESNSTDDKSLPPPPRPRQTALPIWQILSRKFLVAKQSNPAQFPKQSHHMTFYPLIALPTPCTPNPTPSLQTAHSSNLSSYCYFTDRATYKTLPINILTIPTSGSLFPPRD</sequence>
<organism evidence="2 3">
    <name type="scientific">Smittium mucronatum</name>
    <dbReference type="NCBI Taxonomy" id="133383"/>
    <lineage>
        <taxon>Eukaryota</taxon>
        <taxon>Fungi</taxon>
        <taxon>Fungi incertae sedis</taxon>
        <taxon>Zoopagomycota</taxon>
        <taxon>Kickxellomycotina</taxon>
        <taxon>Harpellomycetes</taxon>
        <taxon>Harpellales</taxon>
        <taxon>Legeriomycetaceae</taxon>
        <taxon>Smittium</taxon>
    </lineage>
</organism>
<keyword evidence="3" id="KW-1185">Reference proteome</keyword>
<comment type="caution">
    <text evidence="2">The sequence shown here is derived from an EMBL/GenBank/DDBJ whole genome shotgun (WGS) entry which is preliminary data.</text>
</comment>
<dbReference type="AlphaFoldDB" id="A0A1R0H0I3"/>
<feature type="region of interest" description="Disordered" evidence="1">
    <location>
        <begin position="1"/>
        <end position="29"/>
    </location>
</feature>
<accession>A0A1R0H0I3</accession>
<proteinExistence type="predicted"/>
<evidence type="ECO:0000313" key="2">
    <source>
        <dbReference type="EMBL" id="OLY82656.1"/>
    </source>
</evidence>
<dbReference type="EMBL" id="LSSL01001339">
    <property type="protein sequence ID" value="OLY82656.1"/>
    <property type="molecule type" value="Genomic_DNA"/>
</dbReference>
<evidence type="ECO:0000256" key="1">
    <source>
        <dbReference type="SAM" id="MobiDB-lite"/>
    </source>
</evidence>
<protein>
    <submittedName>
        <fullName evidence="2">Uncharacterized protein</fullName>
    </submittedName>
</protein>
<gene>
    <name evidence="2" type="ORF">AYI68_g3216</name>
</gene>
<name>A0A1R0H0I3_9FUNG</name>
<reference evidence="2 3" key="1">
    <citation type="journal article" date="2016" name="Mol. Biol. Evol.">
        <title>Genome-Wide Survey of Gut Fungi (Harpellales) Reveals the First Horizontally Transferred Ubiquitin Gene from a Mosquito Host.</title>
        <authorList>
            <person name="Wang Y."/>
            <person name="White M.M."/>
            <person name="Kvist S."/>
            <person name="Moncalvo J.M."/>
        </authorList>
    </citation>
    <scope>NUCLEOTIDE SEQUENCE [LARGE SCALE GENOMIC DNA]</scope>
    <source>
        <strain evidence="2 3">ALG-7-W6</strain>
    </source>
</reference>
<evidence type="ECO:0000313" key="3">
    <source>
        <dbReference type="Proteomes" id="UP000187455"/>
    </source>
</evidence>